<evidence type="ECO:0000256" key="6">
    <source>
        <dbReference type="ARBA" id="ARBA00022692"/>
    </source>
</evidence>
<keyword evidence="5 10" id="KW-0132">Cell division</keyword>
<dbReference type="PIRSF" id="PIRSF003097">
    <property type="entry name" value="FtsX"/>
    <property type="match status" value="1"/>
</dbReference>
<keyword evidence="7 11" id="KW-1133">Transmembrane helix</keyword>
<feature type="transmembrane region" description="Helical" evidence="11">
    <location>
        <begin position="264"/>
        <end position="290"/>
    </location>
</feature>
<dbReference type="Proteomes" id="UP001500339">
    <property type="component" value="Unassembled WGS sequence"/>
</dbReference>
<evidence type="ECO:0000259" key="13">
    <source>
        <dbReference type="Pfam" id="PF18075"/>
    </source>
</evidence>
<keyword evidence="9 10" id="KW-0131">Cell cycle</keyword>
<sequence>MKISSIKHFITDALKSLKRNRTISFASAATVAATLFILGVFLLAALDVKQVIKDVESKVEIKVFLSEDITIGQEKELKDKFSTISDIKEIKYESKEDAIKKFKEQLGEDNESLVEGLEKRNPLPNSYILKVNSPEAVTGVVEQIKDIEGISQIQEGRKVVDTIIKITNTIKWAGIAMFIVLIGVSLFLIGNTIKITVYSRRKEIGIMKFIGATDWFIRWPFIIEGMIIGLSGAVIGCILLYYTYSLIYSKITSAMFMIKLVGPSFVLSTISWQFILLGMIIGALGSILSIRKFLAV</sequence>
<dbReference type="Pfam" id="PF18075">
    <property type="entry name" value="FtsX_ECD"/>
    <property type="match status" value="1"/>
</dbReference>
<feature type="transmembrane region" description="Helical" evidence="11">
    <location>
        <begin position="219"/>
        <end position="244"/>
    </location>
</feature>
<evidence type="ECO:0000256" key="1">
    <source>
        <dbReference type="ARBA" id="ARBA00004651"/>
    </source>
</evidence>
<protein>
    <recommendedName>
        <fullName evidence="3 10">Cell division protein FtsX</fullName>
    </recommendedName>
</protein>
<accession>A0ABN1IL22</accession>
<organism evidence="14 15">
    <name type="scientific">Clostridium malenominatum</name>
    <dbReference type="NCBI Taxonomy" id="1539"/>
    <lineage>
        <taxon>Bacteria</taxon>
        <taxon>Bacillati</taxon>
        <taxon>Bacillota</taxon>
        <taxon>Clostridia</taxon>
        <taxon>Eubacteriales</taxon>
        <taxon>Clostridiaceae</taxon>
        <taxon>Clostridium</taxon>
    </lineage>
</organism>
<dbReference type="Pfam" id="PF02687">
    <property type="entry name" value="FtsX"/>
    <property type="match status" value="1"/>
</dbReference>
<dbReference type="NCBIfam" id="NF038347">
    <property type="entry name" value="FtsX_Gpos"/>
    <property type="match status" value="1"/>
</dbReference>
<dbReference type="PANTHER" id="PTHR47755:SF1">
    <property type="entry name" value="CELL DIVISION PROTEIN FTSX"/>
    <property type="match status" value="1"/>
</dbReference>
<feature type="transmembrane region" description="Helical" evidence="11">
    <location>
        <begin position="25"/>
        <end position="46"/>
    </location>
</feature>
<evidence type="ECO:0000256" key="5">
    <source>
        <dbReference type="ARBA" id="ARBA00022618"/>
    </source>
</evidence>
<evidence type="ECO:0000256" key="8">
    <source>
        <dbReference type="ARBA" id="ARBA00023136"/>
    </source>
</evidence>
<dbReference type="InterPro" id="IPR003838">
    <property type="entry name" value="ABC3_permease_C"/>
</dbReference>
<evidence type="ECO:0000256" key="7">
    <source>
        <dbReference type="ARBA" id="ARBA00022989"/>
    </source>
</evidence>
<dbReference type="RefSeq" id="WP_343765359.1">
    <property type="nucleotide sequence ID" value="NZ_BAAACF010000001.1"/>
</dbReference>
<comment type="similarity">
    <text evidence="2 10">Belongs to the ABC-4 integral membrane protein family. FtsX subfamily.</text>
</comment>
<evidence type="ECO:0000256" key="2">
    <source>
        <dbReference type="ARBA" id="ARBA00007379"/>
    </source>
</evidence>
<name>A0ABN1IL22_9CLOT</name>
<reference evidence="14 15" key="1">
    <citation type="journal article" date="2019" name="Int. J. Syst. Evol. Microbiol.">
        <title>The Global Catalogue of Microorganisms (GCM) 10K type strain sequencing project: providing services to taxonomists for standard genome sequencing and annotation.</title>
        <authorList>
            <consortium name="The Broad Institute Genomics Platform"/>
            <consortium name="The Broad Institute Genome Sequencing Center for Infectious Disease"/>
            <person name="Wu L."/>
            <person name="Ma J."/>
        </authorList>
    </citation>
    <scope>NUCLEOTIDE SEQUENCE [LARGE SCALE GENOMIC DNA]</scope>
    <source>
        <strain evidence="14 15">JCM 1405</strain>
    </source>
</reference>
<feature type="transmembrane region" description="Helical" evidence="11">
    <location>
        <begin position="172"/>
        <end position="198"/>
    </location>
</feature>
<keyword evidence="15" id="KW-1185">Reference proteome</keyword>
<evidence type="ECO:0000256" key="9">
    <source>
        <dbReference type="ARBA" id="ARBA00023306"/>
    </source>
</evidence>
<comment type="function">
    <text evidence="10">Part of the ABC transporter FtsEX involved in asymmetric cellular division facilitating the initiation of sporulation.</text>
</comment>
<dbReference type="InterPro" id="IPR058204">
    <property type="entry name" value="FtsX_firmicutes-type"/>
</dbReference>
<comment type="subcellular location">
    <subcellularLocation>
        <location evidence="1">Cell membrane</location>
        <topology evidence="1">Multi-pass membrane protein</topology>
    </subcellularLocation>
</comment>
<evidence type="ECO:0000259" key="12">
    <source>
        <dbReference type="Pfam" id="PF02687"/>
    </source>
</evidence>
<dbReference type="InterPro" id="IPR040690">
    <property type="entry name" value="FtsX_ECD"/>
</dbReference>
<feature type="domain" description="ABC3 transporter permease C-terminal" evidence="12">
    <location>
        <begin position="176"/>
        <end position="293"/>
    </location>
</feature>
<comment type="caution">
    <text evidence="14">The sequence shown here is derived from an EMBL/GenBank/DDBJ whole genome shotgun (WGS) entry which is preliminary data.</text>
</comment>
<evidence type="ECO:0000313" key="14">
    <source>
        <dbReference type="EMBL" id="GAA0716574.1"/>
    </source>
</evidence>
<proteinExistence type="inferred from homology"/>
<gene>
    <name evidence="14" type="primary">ftsX</name>
    <name evidence="14" type="ORF">GCM10008905_01230</name>
</gene>
<feature type="domain" description="FtsX extracellular" evidence="13">
    <location>
        <begin position="59"/>
        <end position="153"/>
    </location>
</feature>
<keyword evidence="8 10" id="KW-0472">Membrane</keyword>
<evidence type="ECO:0000313" key="15">
    <source>
        <dbReference type="Proteomes" id="UP001500339"/>
    </source>
</evidence>
<keyword evidence="4 10" id="KW-1003">Cell membrane</keyword>
<dbReference type="EMBL" id="BAAACF010000001">
    <property type="protein sequence ID" value="GAA0716574.1"/>
    <property type="molecule type" value="Genomic_DNA"/>
</dbReference>
<evidence type="ECO:0000256" key="3">
    <source>
        <dbReference type="ARBA" id="ARBA00021907"/>
    </source>
</evidence>
<evidence type="ECO:0000256" key="11">
    <source>
        <dbReference type="SAM" id="Phobius"/>
    </source>
</evidence>
<evidence type="ECO:0000256" key="4">
    <source>
        <dbReference type="ARBA" id="ARBA00022475"/>
    </source>
</evidence>
<dbReference type="InterPro" id="IPR004513">
    <property type="entry name" value="FtsX"/>
</dbReference>
<dbReference type="Gene3D" id="3.30.70.3040">
    <property type="match status" value="1"/>
</dbReference>
<dbReference type="PANTHER" id="PTHR47755">
    <property type="entry name" value="CELL DIVISION PROTEIN FTSX"/>
    <property type="match status" value="1"/>
</dbReference>
<evidence type="ECO:0000256" key="10">
    <source>
        <dbReference type="PIRNR" id="PIRNR003097"/>
    </source>
</evidence>
<keyword evidence="6 11" id="KW-0812">Transmembrane</keyword>